<evidence type="ECO:0000256" key="2">
    <source>
        <dbReference type="SAM" id="MobiDB-lite"/>
    </source>
</evidence>
<gene>
    <name evidence="3" type="ORF">AALO_G00296140</name>
</gene>
<evidence type="ECO:0000313" key="3">
    <source>
        <dbReference type="EMBL" id="KAG5260756.1"/>
    </source>
</evidence>
<comment type="caution">
    <text evidence="3">The sequence shown here is derived from an EMBL/GenBank/DDBJ whole genome shotgun (WGS) entry which is preliminary data.</text>
</comment>
<dbReference type="PANTHER" id="PTHR14469:SF0">
    <property type="entry name" value="FAMILY WITH SEQUENCE SIMILARITY 113"/>
    <property type="match status" value="1"/>
</dbReference>
<dbReference type="Proteomes" id="UP000823561">
    <property type="component" value="Chromosome 24"/>
</dbReference>
<keyword evidence="4" id="KW-1185">Reference proteome</keyword>
<organism evidence="3 4">
    <name type="scientific">Alosa alosa</name>
    <name type="common">allis shad</name>
    <dbReference type="NCBI Taxonomy" id="278164"/>
    <lineage>
        <taxon>Eukaryota</taxon>
        <taxon>Metazoa</taxon>
        <taxon>Chordata</taxon>
        <taxon>Craniata</taxon>
        <taxon>Vertebrata</taxon>
        <taxon>Euteleostomi</taxon>
        <taxon>Actinopterygii</taxon>
        <taxon>Neopterygii</taxon>
        <taxon>Teleostei</taxon>
        <taxon>Clupei</taxon>
        <taxon>Clupeiformes</taxon>
        <taxon>Clupeoidei</taxon>
        <taxon>Clupeidae</taxon>
        <taxon>Alosa</taxon>
    </lineage>
</organism>
<evidence type="ECO:0008006" key="5">
    <source>
        <dbReference type="Google" id="ProtNLM"/>
    </source>
</evidence>
<proteinExistence type="inferred from homology"/>
<dbReference type="InterPro" id="IPR036514">
    <property type="entry name" value="SGNH_hydro_sf"/>
</dbReference>
<accession>A0AAV6FK08</accession>
<sequence length="764" mass="89084">MDMKTPHVTHQQASGLLHNKFVVVLGSSFQRGVYKDLVLLLQKDNYLSLSQLKNKGEEQFEKDELLEGGRKGQLSNGTQYKEVREYTSDHHLVRFYFITRVYSEYVQRILEDFKNGLKPDLVIVNSCVWDVSRYGRQWEPDYLENLNTFFGKLRTILPDEALIIWNLTMPLGKTIIGGFLVPEIAEFGPSLRFDIIEANYCSTTLASVYGLDVLDLHFQFRFSLQHRMKDGVHWNAVAHRRITCLLLAHVANAWGVELPPSQPPKGLNQRFSSEDVATKAMYQQPRKGQRPVTSWRPKEWKVNYPQPATSWKTPHFYGVTRWRLQERWADCYPLPDNPLKVPHCYGGLNRSFSKQDPATKEMYQQPRNGQNSVTRWRLQERRADCYPLLESPTKAVHCYGGLNQHFSDQYPATMEMYQQPRNAHNSGNDPRMRITRWRLQEKRGDHYLPHNTLMKNPSCYGEPTGFDRYENRLNYQCTYQEPHFREPHFVTRDFSRGYTAPQLAGQSCTTRTKVTRWSFQERRDDHYLPPVTPTKPSHCCRVRHVSLVSSNWQDPATNDVYQQPRNAQNSVTSLRPQKRRADCYMMSTPHPKAPRCYGGAGVKQSFAEQDLATSVMYQQPRNTQDSVTRWRLQEGRAGCYSLPDSPLNIPHCYGVTRSSLQERRDDLYLSPATPTKPSHSFREPTGFDRCENDQYPYKKPHFREPHFQRDFPRGYTAPQLAGQSYCTTRTKDPGFSIGNHQRHSLNDNYVMRNKYSGRAQYRPY</sequence>
<comment type="similarity">
    <text evidence="1">Belongs to the PC-esterase family.</text>
</comment>
<protein>
    <recommendedName>
        <fullName evidence="5">PC-esterase domain-containing protein 1A</fullName>
    </recommendedName>
</protein>
<dbReference type="SUPFAM" id="SSF52266">
    <property type="entry name" value="SGNH hydrolase"/>
    <property type="match status" value="1"/>
</dbReference>
<reference evidence="3" key="1">
    <citation type="submission" date="2020-10" db="EMBL/GenBank/DDBJ databases">
        <title>Chromosome-scale genome assembly of the Allis shad, Alosa alosa.</title>
        <authorList>
            <person name="Margot Z."/>
            <person name="Christophe K."/>
            <person name="Cabau C."/>
            <person name="Louis A."/>
            <person name="Berthelot C."/>
            <person name="Parey E."/>
            <person name="Roest Crollius H."/>
            <person name="Montfort J."/>
            <person name="Robinson-Rechavi M."/>
            <person name="Bucao C."/>
            <person name="Bouchez O."/>
            <person name="Gislard M."/>
            <person name="Lluch J."/>
            <person name="Milhes M."/>
            <person name="Lampietro C."/>
            <person name="Lopez Roques C."/>
            <person name="Donnadieu C."/>
            <person name="Braasch I."/>
            <person name="Desvignes T."/>
            <person name="Postlethwait J."/>
            <person name="Bobe J."/>
            <person name="Guiguen Y."/>
        </authorList>
    </citation>
    <scope>NUCLEOTIDE SEQUENCE</scope>
    <source>
        <strain evidence="3">M-15738</strain>
        <tissue evidence="3">Blood</tissue>
    </source>
</reference>
<name>A0AAV6FK08_9TELE</name>
<evidence type="ECO:0000313" key="4">
    <source>
        <dbReference type="Proteomes" id="UP000823561"/>
    </source>
</evidence>
<feature type="region of interest" description="Disordered" evidence="2">
    <location>
        <begin position="669"/>
        <end position="688"/>
    </location>
</feature>
<dbReference type="Gene3D" id="3.40.50.1110">
    <property type="entry name" value="SGNH hydrolase"/>
    <property type="match status" value="1"/>
</dbReference>
<dbReference type="EMBL" id="JADWDJ010000024">
    <property type="protein sequence ID" value="KAG5260756.1"/>
    <property type="molecule type" value="Genomic_DNA"/>
</dbReference>
<dbReference type="PANTHER" id="PTHR14469">
    <property type="entry name" value="SARCOMA ANTIGEN NY-SAR-23"/>
    <property type="match status" value="1"/>
</dbReference>
<evidence type="ECO:0000256" key="1">
    <source>
        <dbReference type="ARBA" id="ARBA00037957"/>
    </source>
</evidence>
<dbReference type="AlphaFoldDB" id="A0AAV6FK08"/>